<keyword evidence="3 6" id="KW-0694">RNA-binding</keyword>
<dbReference type="InterPro" id="IPR013025">
    <property type="entry name" value="Ribosomal_uL23-like"/>
</dbReference>
<dbReference type="PANTHER" id="PTHR11620">
    <property type="entry name" value="60S RIBOSOMAL PROTEIN L23A"/>
    <property type="match status" value="1"/>
</dbReference>
<dbReference type="OrthoDB" id="9793353at2"/>
<keyword evidence="2 6" id="KW-0699">rRNA-binding</keyword>
<name>A0A1H3WDM7_9BACT</name>
<dbReference type="EMBL" id="FNQN01000001">
    <property type="protein sequence ID" value="SDZ84348.1"/>
    <property type="molecule type" value="Genomic_DNA"/>
</dbReference>
<comment type="function">
    <text evidence="6">One of the early assembly proteins it binds 23S rRNA. One of the proteins that surrounds the polypeptide exit tunnel on the outside of the ribosome. Forms the main docking site for trigger factor binding to the ribosome.</text>
</comment>
<proteinExistence type="inferred from homology"/>
<dbReference type="InterPro" id="IPR012678">
    <property type="entry name" value="Ribosomal_uL23/eL15/eS24_sf"/>
</dbReference>
<dbReference type="GO" id="GO:0019843">
    <property type="term" value="F:rRNA binding"/>
    <property type="evidence" value="ECO:0007669"/>
    <property type="project" value="UniProtKB-UniRule"/>
</dbReference>
<protein>
    <recommendedName>
        <fullName evidence="6">Large ribosomal subunit protein uL23</fullName>
    </recommendedName>
</protein>
<dbReference type="FunFam" id="3.30.70.330:FF:000001">
    <property type="entry name" value="50S ribosomal protein L23"/>
    <property type="match status" value="1"/>
</dbReference>
<evidence type="ECO:0000313" key="8">
    <source>
        <dbReference type="Proteomes" id="UP000199409"/>
    </source>
</evidence>
<dbReference type="GO" id="GO:0005840">
    <property type="term" value="C:ribosome"/>
    <property type="evidence" value="ECO:0007669"/>
    <property type="project" value="UniProtKB-KW"/>
</dbReference>
<accession>A0A1H3WDM7</accession>
<evidence type="ECO:0000256" key="2">
    <source>
        <dbReference type="ARBA" id="ARBA00022730"/>
    </source>
</evidence>
<sequence>MKPLHEVIRRPLISEKANALKESSRIVAFEVGRDANKIEIKQAVEKAFDVKVEAVNTIQLRGKVKRVGANMGQRNNWKKAYVTLEEGQNIDFYGV</sequence>
<dbReference type="InterPro" id="IPR012677">
    <property type="entry name" value="Nucleotide-bd_a/b_plait_sf"/>
</dbReference>
<reference evidence="7 8" key="1">
    <citation type="submission" date="2016-10" db="EMBL/GenBank/DDBJ databases">
        <authorList>
            <person name="de Groot N.N."/>
        </authorList>
    </citation>
    <scope>NUCLEOTIDE SEQUENCE [LARGE SCALE GENOMIC DNA]</scope>
    <source>
        <strain evidence="7 8">DSM 7343</strain>
    </source>
</reference>
<dbReference type="GO" id="GO:0003735">
    <property type="term" value="F:structural constituent of ribosome"/>
    <property type="evidence" value="ECO:0007669"/>
    <property type="project" value="InterPro"/>
</dbReference>
<dbReference type="GO" id="GO:0006412">
    <property type="term" value="P:translation"/>
    <property type="evidence" value="ECO:0007669"/>
    <property type="project" value="UniProtKB-UniRule"/>
</dbReference>
<evidence type="ECO:0000256" key="6">
    <source>
        <dbReference type="HAMAP-Rule" id="MF_01369"/>
    </source>
</evidence>
<evidence type="ECO:0000313" key="7">
    <source>
        <dbReference type="EMBL" id="SDZ84348.1"/>
    </source>
</evidence>
<dbReference type="STRING" id="37625.SAMN05660420_00582"/>
<comment type="similarity">
    <text evidence="1 6">Belongs to the universal ribosomal protein uL23 family.</text>
</comment>
<dbReference type="RefSeq" id="WP_092344510.1">
    <property type="nucleotide sequence ID" value="NZ_FNQN01000001.1"/>
</dbReference>
<keyword evidence="8" id="KW-1185">Reference proteome</keyword>
<gene>
    <name evidence="6" type="primary">rplW</name>
    <name evidence="7" type="ORF">SAMN05660420_00582</name>
</gene>
<dbReference type="NCBIfam" id="NF004359">
    <property type="entry name" value="PRK05738.1-3"/>
    <property type="match status" value="1"/>
</dbReference>
<keyword evidence="4 6" id="KW-0689">Ribosomal protein</keyword>
<dbReference type="SUPFAM" id="SSF54189">
    <property type="entry name" value="Ribosomal proteins S24e, L23 and L15e"/>
    <property type="match status" value="1"/>
</dbReference>
<organism evidence="7 8">
    <name type="scientific">Desulfuromusa kysingii</name>
    <dbReference type="NCBI Taxonomy" id="37625"/>
    <lineage>
        <taxon>Bacteria</taxon>
        <taxon>Pseudomonadati</taxon>
        <taxon>Thermodesulfobacteriota</taxon>
        <taxon>Desulfuromonadia</taxon>
        <taxon>Desulfuromonadales</taxon>
        <taxon>Geopsychrobacteraceae</taxon>
        <taxon>Desulfuromusa</taxon>
    </lineage>
</organism>
<dbReference type="NCBIfam" id="NF004366">
    <property type="entry name" value="PRK05738.3-2"/>
    <property type="match status" value="1"/>
</dbReference>
<dbReference type="GO" id="GO:1990904">
    <property type="term" value="C:ribonucleoprotein complex"/>
    <property type="evidence" value="ECO:0007669"/>
    <property type="project" value="UniProtKB-KW"/>
</dbReference>
<dbReference type="Gene3D" id="3.30.70.330">
    <property type="match status" value="1"/>
</dbReference>
<evidence type="ECO:0000256" key="4">
    <source>
        <dbReference type="ARBA" id="ARBA00022980"/>
    </source>
</evidence>
<comment type="subunit">
    <text evidence="6">Part of the 50S ribosomal subunit. Contacts protein L29, and trigger factor when it is bound to the ribosome.</text>
</comment>
<evidence type="ECO:0000256" key="3">
    <source>
        <dbReference type="ARBA" id="ARBA00022884"/>
    </source>
</evidence>
<dbReference type="Proteomes" id="UP000199409">
    <property type="component" value="Unassembled WGS sequence"/>
</dbReference>
<keyword evidence="5 6" id="KW-0687">Ribonucleoprotein</keyword>
<dbReference type="HAMAP" id="MF_01369_B">
    <property type="entry name" value="Ribosomal_uL23_B"/>
    <property type="match status" value="1"/>
</dbReference>
<evidence type="ECO:0000256" key="1">
    <source>
        <dbReference type="ARBA" id="ARBA00006700"/>
    </source>
</evidence>
<dbReference type="NCBIfam" id="NF004363">
    <property type="entry name" value="PRK05738.2-4"/>
    <property type="match status" value="1"/>
</dbReference>
<dbReference type="Pfam" id="PF00276">
    <property type="entry name" value="Ribosomal_L23"/>
    <property type="match status" value="1"/>
</dbReference>
<evidence type="ECO:0000256" key="5">
    <source>
        <dbReference type="ARBA" id="ARBA00023274"/>
    </source>
</evidence>
<dbReference type="AlphaFoldDB" id="A0A1H3WDM7"/>